<dbReference type="PANTHER" id="PTHR48111">
    <property type="entry name" value="REGULATOR OF RPOS"/>
    <property type="match status" value="1"/>
</dbReference>
<evidence type="ECO:0008006" key="12">
    <source>
        <dbReference type="Google" id="ProtNLM"/>
    </source>
</evidence>
<dbReference type="InterPro" id="IPR036388">
    <property type="entry name" value="WH-like_DNA-bd_sf"/>
</dbReference>
<sequence length="233" mass="25520">MADIIIVDDETDVAFMIADYLQAKGYRIRTASGGAELREAIAAAKANLVVLDLNMPGENGFSLARWLREHHDTGILMLTGADSVFDKVAGLEIGADDYLAKPFSPVELEARIAAVLRRRMPKGSNGADALPAGQFAFGTYVFDARARNLIDADGVAIPLTPMELDLVAAFATRAGQVIGRDELLDLAPPRGDEPFDRSIDSRITRLRRRLERDPAKPELIKTIRGVGYLYPRR</sequence>
<dbReference type="PROSITE" id="PS50110">
    <property type="entry name" value="RESPONSE_REGULATORY"/>
    <property type="match status" value="1"/>
</dbReference>
<keyword evidence="11" id="KW-1185">Reference proteome</keyword>
<dbReference type="PANTHER" id="PTHR48111:SF4">
    <property type="entry name" value="DNA-BINDING DUAL TRANSCRIPTIONAL REGULATOR OMPR"/>
    <property type="match status" value="1"/>
</dbReference>
<reference evidence="10 11" key="1">
    <citation type="submission" date="2017-08" db="EMBL/GenBank/DDBJ databases">
        <title>Mesorhizobium wenxinae sp. nov., a novel rhizobial species isolated from root nodules of chickpea (Cicer arietinum L.).</title>
        <authorList>
            <person name="Zhang J."/>
        </authorList>
    </citation>
    <scope>NUCLEOTIDE SEQUENCE [LARGE SCALE GENOMIC DNA]</scope>
    <source>
        <strain evidence="10 11">SDW018</strain>
    </source>
</reference>
<dbReference type="InterPro" id="IPR039420">
    <property type="entry name" value="WalR-like"/>
</dbReference>
<evidence type="ECO:0000256" key="6">
    <source>
        <dbReference type="PROSITE-ProRule" id="PRU00169"/>
    </source>
</evidence>
<evidence type="ECO:0000313" key="10">
    <source>
        <dbReference type="EMBL" id="PAQ05308.1"/>
    </source>
</evidence>
<evidence type="ECO:0000256" key="7">
    <source>
        <dbReference type="PROSITE-ProRule" id="PRU01091"/>
    </source>
</evidence>
<evidence type="ECO:0000256" key="2">
    <source>
        <dbReference type="ARBA" id="ARBA00023012"/>
    </source>
</evidence>
<proteinExistence type="predicted"/>
<dbReference type="InterPro" id="IPR001867">
    <property type="entry name" value="OmpR/PhoB-type_DNA-bd"/>
</dbReference>
<gene>
    <name evidence="10" type="ORF">CIT26_31460</name>
</gene>
<evidence type="ECO:0000313" key="11">
    <source>
        <dbReference type="Proteomes" id="UP000216442"/>
    </source>
</evidence>
<dbReference type="SUPFAM" id="SSF52172">
    <property type="entry name" value="CheY-like"/>
    <property type="match status" value="1"/>
</dbReference>
<feature type="DNA-binding region" description="OmpR/PhoB-type" evidence="7">
    <location>
        <begin position="132"/>
        <end position="232"/>
    </location>
</feature>
<dbReference type="SMART" id="SM00448">
    <property type="entry name" value="REC"/>
    <property type="match status" value="1"/>
</dbReference>
<dbReference type="CDD" id="cd17574">
    <property type="entry name" value="REC_OmpR"/>
    <property type="match status" value="1"/>
</dbReference>
<dbReference type="Proteomes" id="UP000216442">
    <property type="component" value="Unassembled WGS sequence"/>
</dbReference>
<feature type="domain" description="Response regulatory" evidence="8">
    <location>
        <begin position="3"/>
        <end position="116"/>
    </location>
</feature>
<dbReference type="GO" id="GO:0005829">
    <property type="term" value="C:cytosol"/>
    <property type="evidence" value="ECO:0007669"/>
    <property type="project" value="TreeGrafter"/>
</dbReference>
<comment type="caution">
    <text evidence="10">The sequence shown here is derived from an EMBL/GenBank/DDBJ whole genome shotgun (WGS) entry which is preliminary data.</text>
</comment>
<feature type="modified residue" description="4-aspartylphosphate" evidence="6">
    <location>
        <position position="52"/>
    </location>
</feature>
<organism evidence="10 11">
    <name type="scientific">Mesorhizobium temperatum</name>
    <dbReference type="NCBI Taxonomy" id="241416"/>
    <lineage>
        <taxon>Bacteria</taxon>
        <taxon>Pseudomonadati</taxon>
        <taxon>Pseudomonadota</taxon>
        <taxon>Alphaproteobacteria</taxon>
        <taxon>Hyphomicrobiales</taxon>
        <taxon>Phyllobacteriaceae</taxon>
        <taxon>Mesorhizobium</taxon>
    </lineage>
</organism>
<dbReference type="CDD" id="cd00383">
    <property type="entry name" value="trans_reg_C"/>
    <property type="match status" value="1"/>
</dbReference>
<dbReference type="GO" id="GO:0000156">
    <property type="term" value="F:phosphorelay response regulator activity"/>
    <property type="evidence" value="ECO:0007669"/>
    <property type="project" value="TreeGrafter"/>
</dbReference>
<evidence type="ECO:0000259" key="8">
    <source>
        <dbReference type="PROSITE" id="PS50110"/>
    </source>
</evidence>
<dbReference type="Pfam" id="PF00072">
    <property type="entry name" value="Response_reg"/>
    <property type="match status" value="1"/>
</dbReference>
<evidence type="ECO:0000256" key="1">
    <source>
        <dbReference type="ARBA" id="ARBA00022553"/>
    </source>
</evidence>
<dbReference type="RefSeq" id="WP_095496200.1">
    <property type="nucleotide sequence ID" value="NZ_NPKJ01000073.1"/>
</dbReference>
<dbReference type="SMART" id="SM00862">
    <property type="entry name" value="Trans_reg_C"/>
    <property type="match status" value="1"/>
</dbReference>
<feature type="domain" description="OmpR/PhoB-type" evidence="9">
    <location>
        <begin position="132"/>
        <end position="232"/>
    </location>
</feature>
<keyword evidence="5" id="KW-0804">Transcription</keyword>
<dbReference type="GO" id="GO:0000976">
    <property type="term" value="F:transcription cis-regulatory region binding"/>
    <property type="evidence" value="ECO:0007669"/>
    <property type="project" value="TreeGrafter"/>
</dbReference>
<dbReference type="InterPro" id="IPR016032">
    <property type="entry name" value="Sig_transdc_resp-reg_C-effctor"/>
</dbReference>
<dbReference type="InterPro" id="IPR011006">
    <property type="entry name" value="CheY-like_superfamily"/>
</dbReference>
<dbReference type="Gene3D" id="1.10.10.10">
    <property type="entry name" value="Winged helix-like DNA-binding domain superfamily/Winged helix DNA-binding domain"/>
    <property type="match status" value="1"/>
</dbReference>
<evidence type="ECO:0000256" key="4">
    <source>
        <dbReference type="ARBA" id="ARBA00023125"/>
    </source>
</evidence>
<dbReference type="SUPFAM" id="SSF46894">
    <property type="entry name" value="C-terminal effector domain of the bipartite response regulators"/>
    <property type="match status" value="1"/>
</dbReference>
<dbReference type="AlphaFoldDB" id="A0A271LDJ8"/>
<name>A0A271LDJ8_9HYPH</name>
<dbReference type="InterPro" id="IPR001789">
    <property type="entry name" value="Sig_transdc_resp-reg_receiver"/>
</dbReference>
<keyword evidence="1 6" id="KW-0597">Phosphoprotein</keyword>
<dbReference type="Gene3D" id="3.40.50.2300">
    <property type="match status" value="1"/>
</dbReference>
<keyword evidence="3" id="KW-0805">Transcription regulation</keyword>
<evidence type="ECO:0000256" key="5">
    <source>
        <dbReference type="ARBA" id="ARBA00023163"/>
    </source>
</evidence>
<protein>
    <recommendedName>
        <fullName evidence="12">DNA-binding response regulator</fullName>
    </recommendedName>
</protein>
<dbReference type="OrthoDB" id="9784252at2"/>
<dbReference type="GO" id="GO:0006355">
    <property type="term" value="P:regulation of DNA-templated transcription"/>
    <property type="evidence" value="ECO:0007669"/>
    <property type="project" value="InterPro"/>
</dbReference>
<evidence type="ECO:0000259" key="9">
    <source>
        <dbReference type="PROSITE" id="PS51755"/>
    </source>
</evidence>
<dbReference type="EMBL" id="NPKJ01000073">
    <property type="protein sequence ID" value="PAQ05308.1"/>
    <property type="molecule type" value="Genomic_DNA"/>
</dbReference>
<evidence type="ECO:0000256" key="3">
    <source>
        <dbReference type="ARBA" id="ARBA00023015"/>
    </source>
</evidence>
<dbReference type="Pfam" id="PF00486">
    <property type="entry name" value="Trans_reg_C"/>
    <property type="match status" value="1"/>
</dbReference>
<dbReference type="GO" id="GO:0032993">
    <property type="term" value="C:protein-DNA complex"/>
    <property type="evidence" value="ECO:0007669"/>
    <property type="project" value="TreeGrafter"/>
</dbReference>
<accession>A0A271LDJ8</accession>
<keyword evidence="4 7" id="KW-0238">DNA-binding</keyword>
<keyword evidence="2" id="KW-0902">Two-component regulatory system</keyword>
<dbReference type="PROSITE" id="PS51755">
    <property type="entry name" value="OMPR_PHOB"/>
    <property type="match status" value="1"/>
</dbReference>
<dbReference type="Gene3D" id="6.10.250.690">
    <property type="match status" value="1"/>
</dbReference>